<proteinExistence type="predicted"/>
<name>A0A0A9ASR0_ARUDO</name>
<dbReference type="AlphaFoldDB" id="A0A0A9ASR0"/>
<sequence>MVVPKVETINYKSRARTVQFVNGNDILMCNCVCFI</sequence>
<accession>A0A0A9ASR0</accession>
<evidence type="ECO:0000313" key="1">
    <source>
        <dbReference type="EMBL" id="JAD54131.1"/>
    </source>
</evidence>
<dbReference type="EMBL" id="GBRH01243764">
    <property type="protein sequence ID" value="JAD54131.1"/>
    <property type="molecule type" value="Transcribed_RNA"/>
</dbReference>
<reference evidence="1" key="2">
    <citation type="journal article" date="2015" name="Data Brief">
        <title>Shoot transcriptome of the giant reed, Arundo donax.</title>
        <authorList>
            <person name="Barrero R.A."/>
            <person name="Guerrero F.D."/>
            <person name="Moolhuijzen P."/>
            <person name="Goolsby J.A."/>
            <person name="Tidwell J."/>
            <person name="Bellgard S.E."/>
            <person name="Bellgard M.I."/>
        </authorList>
    </citation>
    <scope>NUCLEOTIDE SEQUENCE</scope>
    <source>
        <tissue evidence="1">Shoot tissue taken approximately 20 cm above the soil surface</tissue>
    </source>
</reference>
<reference evidence="1" key="1">
    <citation type="submission" date="2014-09" db="EMBL/GenBank/DDBJ databases">
        <authorList>
            <person name="Magalhaes I.L.F."/>
            <person name="Oliveira U."/>
            <person name="Santos F.R."/>
            <person name="Vidigal T.H.D.A."/>
            <person name="Brescovit A.D."/>
            <person name="Santos A.J."/>
        </authorList>
    </citation>
    <scope>NUCLEOTIDE SEQUENCE</scope>
    <source>
        <tissue evidence="1">Shoot tissue taken approximately 20 cm above the soil surface</tissue>
    </source>
</reference>
<protein>
    <submittedName>
        <fullName evidence="1">Uncharacterized protein</fullName>
    </submittedName>
</protein>
<organism evidence="1">
    <name type="scientific">Arundo donax</name>
    <name type="common">Giant reed</name>
    <name type="synonym">Donax arundinaceus</name>
    <dbReference type="NCBI Taxonomy" id="35708"/>
    <lineage>
        <taxon>Eukaryota</taxon>
        <taxon>Viridiplantae</taxon>
        <taxon>Streptophyta</taxon>
        <taxon>Embryophyta</taxon>
        <taxon>Tracheophyta</taxon>
        <taxon>Spermatophyta</taxon>
        <taxon>Magnoliopsida</taxon>
        <taxon>Liliopsida</taxon>
        <taxon>Poales</taxon>
        <taxon>Poaceae</taxon>
        <taxon>PACMAD clade</taxon>
        <taxon>Arundinoideae</taxon>
        <taxon>Arundineae</taxon>
        <taxon>Arundo</taxon>
    </lineage>
</organism>